<dbReference type="PROSITE" id="PS01344">
    <property type="entry name" value="FRATAXIN_1"/>
    <property type="match status" value="1"/>
</dbReference>
<dbReference type="OrthoDB" id="361505at2759"/>
<dbReference type="GO" id="GO:0005737">
    <property type="term" value="C:cytoplasm"/>
    <property type="evidence" value="ECO:0007669"/>
    <property type="project" value="UniProtKB-ARBA"/>
</dbReference>
<dbReference type="InterPro" id="IPR020895">
    <property type="entry name" value="Frataxin_CS"/>
</dbReference>
<comment type="caution">
    <text evidence="6">The sequence shown here is derived from an EMBL/GenBank/DDBJ whole genome shotgun (WGS) entry which is preliminary data.</text>
</comment>
<dbReference type="PANTHER" id="PTHR16821:SF2">
    <property type="entry name" value="FRATAXIN, MITOCHONDRIAL"/>
    <property type="match status" value="1"/>
</dbReference>
<dbReference type="InterPro" id="IPR036524">
    <property type="entry name" value="Frataxin/CyaY_sf"/>
</dbReference>
<evidence type="ECO:0000256" key="4">
    <source>
        <dbReference type="SAM" id="Coils"/>
    </source>
</evidence>
<dbReference type="GO" id="GO:0016226">
    <property type="term" value="P:iron-sulfur cluster assembly"/>
    <property type="evidence" value="ECO:0007669"/>
    <property type="project" value="InterPro"/>
</dbReference>
<keyword evidence="7" id="KW-1185">Reference proteome</keyword>
<dbReference type="Gene3D" id="3.30.920.10">
    <property type="entry name" value="Frataxin/CyaY"/>
    <property type="match status" value="1"/>
</dbReference>
<dbReference type="AlphaFoldDB" id="A0A2H6KH82"/>
<evidence type="ECO:0000256" key="5">
    <source>
        <dbReference type="SAM" id="MobiDB-lite"/>
    </source>
</evidence>
<sequence length="649" mass="73909">MSKTKRGRKDAGRGPHPGDASNNLFDTVRRSAPAVSVRTPKSRRTKFRSKSAAESAIPQTSYRKAQKLDLFNLNKPLNLTHRNEPIENHYEGDVSDSSEDDFRYTGDMGGLPKALEEHKLRKALERQEKDAQRDLLSQLDSEYRDLDLEKFVKPRRGMPQMPVIQEKVVTQTKSDQFDANLRQLMLAPQQSKDGGDLLSQLFAAKDIDAMCELSKEFVRLGNVSHKTAKKCVIFVARALSELLASPSGHLKFCECFDTLVEFVHYLSQLNPREYHAYFSTFLKGVYVSFEKGVELSLEALVVLYFVIKLAKVGSAMYRGGLLVLEKVADECNVEDDPHERVRLLVAMSYSTALDSGLYMPFFFSLTMKVCVAWSSSRPHLVEPLLDMVTVVLKLLHGKDCHVYPICVHVISPNIAELKIQSPKIESLKVLVKEYTDVELLPYVLDTYKRPKIELEVPKYGTVSDTDANRDSGVKRDKALYRSLKKDFVQTHNAAAKLRSLELRKRRTQSREKYRKVVRDAMIEHEELRKEMLRLYRRFSGVVNLHRFNEAALNQLQALHDTLETVDDICSISFDGTVLTAEIDPKQYIVLNKHEASQQIWYSSFNGVDYFAIEGGKWLSRRTGRQLEAVLKNDVQQATGKAVDFSNAED</sequence>
<accession>A0A2H6KH82</accession>
<protein>
    <submittedName>
        <fullName evidence="6">Uncharacterized protein</fullName>
    </submittedName>
</protein>
<dbReference type="PANTHER" id="PTHR16821">
    <property type="entry name" value="FRATAXIN"/>
    <property type="match status" value="1"/>
</dbReference>
<dbReference type="GO" id="GO:0006826">
    <property type="term" value="P:iron ion transport"/>
    <property type="evidence" value="ECO:0007669"/>
    <property type="project" value="UniProtKB-KW"/>
</dbReference>
<keyword evidence="2" id="KW-0813">Transport</keyword>
<evidence type="ECO:0000313" key="6">
    <source>
        <dbReference type="EMBL" id="GBE62350.1"/>
    </source>
</evidence>
<feature type="region of interest" description="Disordered" evidence="5">
    <location>
        <begin position="1"/>
        <end position="59"/>
    </location>
</feature>
<comment type="similarity">
    <text evidence="1">Belongs to the frataxin family.</text>
</comment>
<dbReference type="Pfam" id="PF01491">
    <property type="entry name" value="Frataxin_Cyay"/>
    <property type="match status" value="1"/>
</dbReference>
<dbReference type="Proteomes" id="UP000236319">
    <property type="component" value="Unassembled WGS sequence"/>
</dbReference>
<evidence type="ECO:0000256" key="3">
    <source>
        <dbReference type="ARBA" id="ARBA00023004"/>
    </source>
</evidence>
<evidence type="ECO:0000256" key="2">
    <source>
        <dbReference type="ARBA" id="ARBA00022496"/>
    </source>
</evidence>
<keyword evidence="3" id="KW-0408">Iron</keyword>
<gene>
    <name evidence="6" type="ORF">BOVATA_038430</name>
</gene>
<proteinExistence type="inferred from homology"/>
<dbReference type="SMART" id="SM01219">
    <property type="entry name" value="Frataxin_Cyay"/>
    <property type="match status" value="1"/>
</dbReference>
<evidence type="ECO:0000256" key="1">
    <source>
        <dbReference type="ARBA" id="ARBA00008183"/>
    </source>
</evidence>
<dbReference type="VEuPathDB" id="PiroplasmaDB:BOVATA_038430"/>
<dbReference type="InterPro" id="IPR002908">
    <property type="entry name" value="Frataxin/CyaY"/>
</dbReference>
<feature type="compositionally biased region" description="Basic residues" evidence="5">
    <location>
        <begin position="40"/>
        <end position="49"/>
    </location>
</feature>
<keyword evidence="4" id="KW-0175">Coiled coil</keyword>
<dbReference type="PROSITE" id="PS50810">
    <property type="entry name" value="FRATAXIN_2"/>
    <property type="match status" value="1"/>
</dbReference>
<dbReference type="GeneID" id="39876120"/>
<dbReference type="EMBL" id="BDSA01000004">
    <property type="protein sequence ID" value="GBE62350.1"/>
    <property type="molecule type" value="Genomic_DNA"/>
</dbReference>
<dbReference type="GO" id="GO:0008199">
    <property type="term" value="F:ferric iron binding"/>
    <property type="evidence" value="ECO:0007669"/>
    <property type="project" value="InterPro"/>
</dbReference>
<reference evidence="6 7" key="1">
    <citation type="journal article" date="2017" name="BMC Genomics">
        <title>Whole-genome assembly of Babesia ovata and comparative genomics between closely related pathogens.</title>
        <authorList>
            <person name="Yamagishi J."/>
            <person name="Asada M."/>
            <person name="Hakimi H."/>
            <person name="Tanaka T.Q."/>
            <person name="Sugimoto C."/>
            <person name="Kawazu S."/>
        </authorList>
    </citation>
    <scope>NUCLEOTIDE SEQUENCE [LARGE SCALE GENOMIC DNA]</scope>
    <source>
        <strain evidence="6 7">Miyake</strain>
    </source>
</reference>
<feature type="coiled-coil region" evidence="4">
    <location>
        <begin position="510"/>
        <end position="537"/>
    </location>
</feature>
<keyword evidence="2" id="KW-0410">Iron transport</keyword>
<dbReference type="RefSeq" id="XP_028868593.1">
    <property type="nucleotide sequence ID" value="XM_029012760.1"/>
</dbReference>
<organism evidence="6 7">
    <name type="scientific">Babesia ovata</name>
    <dbReference type="NCBI Taxonomy" id="189622"/>
    <lineage>
        <taxon>Eukaryota</taxon>
        <taxon>Sar</taxon>
        <taxon>Alveolata</taxon>
        <taxon>Apicomplexa</taxon>
        <taxon>Aconoidasida</taxon>
        <taxon>Piroplasmida</taxon>
        <taxon>Babesiidae</taxon>
        <taxon>Babesia</taxon>
    </lineage>
</organism>
<evidence type="ECO:0000313" key="7">
    <source>
        <dbReference type="Proteomes" id="UP000236319"/>
    </source>
</evidence>
<dbReference type="SUPFAM" id="SSF55387">
    <property type="entry name" value="Frataxin/Nqo15-like"/>
    <property type="match status" value="1"/>
</dbReference>
<keyword evidence="2" id="KW-0406">Ion transport</keyword>
<name>A0A2H6KH82_9APIC</name>